<accession>A0A8S5NLM9</accession>
<name>A0A8S5NLM9_9CAUD</name>
<sequence length="37" mass="4609">MIEIRRIQVNVSSFRLVCIFYFQCKVFYSIQFCRRTL</sequence>
<protein>
    <submittedName>
        <fullName evidence="1">Uncharacterized protein</fullName>
    </submittedName>
</protein>
<proteinExistence type="predicted"/>
<organism evidence="1">
    <name type="scientific">Podoviridae sp. ctsNK10</name>
    <dbReference type="NCBI Taxonomy" id="2826582"/>
    <lineage>
        <taxon>Viruses</taxon>
        <taxon>Duplodnaviria</taxon>
        <taxon>Heunggongvirae</taxon>
        <taxon>Uroviricota</taxon>
        <taxon>Caudoviricetes</taxon>
    </lineage>
</organism>
<reference evidence="1" key="1">
    <citation type="journal article" date="2021" name="Proc. Natl. Acad. Sci. U.S.A.">
        <title>A Catalog of Tens of Thousands of Viruses from Human Metagenomes Reveals Hidden Associations with Chronic Diseases.</title>
        <authorList>
            <person name="Tisza M.J."/>
            <person name="Buck C.B."/>
        </authorList>
    </citation>
    <scope>NUCLEOTIDE SEQUENCE</scope>
    <source>
        <strain evidence="1">CtsNK10</strain>
    </source>
</reference>
<evidence type="ECO:0000313" key="1">
    <source>
        <dbReference type="EMBL" id="DAD95194.1"/>
    </source>
</evidence>
<dbReference type="EMBL" id="BK015191">
    <property type="protein sequence ID" value="DAD95194.1"/>
    <property type="molecule type" value="Genomic_DNA"/>
</dbReference>